<dbReference type="InterPro" id="IPR031563">
    <property type="entry name" value="MOT1/MOT2"/>
</dbReference>
<keyword evidence="2" id="KW-0812">Transmembrane</keyword>
<feature type="region of interest" description="Disordered" evidence="1">
    <location>
        <begin position="358"/>
        <end position="382"/>
    </location>
</feature>
<feature type="region of interest" description="Disordered" evidence="1">
    <location>
        <begin position="519"/>
        <end position="624"/>
    </location>
</feature>
<dbReference type="GO" id="GO:0015098">
    <property type="term" value="F:molybdate ion transmembrane transporter activity"/>
    <property type="evidence" value="ECO:0007669"/>
    <property type="project" value="InterPro"/>
</dbReference>
<feature type="transmembrane region" description="Helical" evidence="2">
    <location>
        <begin position="49"/>
        <end position="71"/>
    </location>
</feature>
<feature type="compositionally biased region" description="Polar residues" evidence="1">
    <location>
        <begin position="649"/>
        <end position="658"/>
    </location>
</feature>
<feature type="compositionally biased region" description="Basic and acidic residues" evidence="1">
    <location>
        <begin position="602"/>
        <end position="614"/>
    </location>
</feature>
<dbReference type="Pfam" id="PF16983">
    <property type="entry name" value="MFS_MOT1"/>
    <property type="match status" value="2"/>
</dbReference>
<keyword evidence="4" id="KW-1185">Reference proteome</keyword>
<comment type="caution">
    <text evidence="3">The sequence shown here is derived from an EMBL/GenBank/DDBJ whole genome shotgun (WGS) entry which is preliminary data.</text>
</comment>
<feature type="transmembrane region" description="Helical" evidence="2">
    <location>
        <begin position="97"/>
        <end position="118"/>
    </location>
</feature>
<dbReference type="AlphaFoldDB" id="A0A4U0U6T6"/>
<protein>
    <recommendedName>
        <fullName evidence="5">Sulfate transporter</fullName>
    </recommendedName>
</protein>
<evidence type="ECO:0000313" key="3">
    <source>
        <dbReference type="EMBL" id="TKA30687.1"/>
    </source>
</evidence>
<dbReference type="PANTHER" id="PTHR31970:SF9">
    <property type="entry name" value="MOLYBDATE TRANSPORTER 2"/>
    <property type="match status" value="1"/>
</dbReference>
<feature type="transmembrane region" description="Helical" evidence="2">
    <location>
        <begin position="181"/>
        <end position="198"/>
    </location>
</feature>
<evidence type="ECO:0000256" key="1">
    <source>
        <dbReference type="SAM" id="MobiDB-lite"/>
    </source>
</evidence>
<feature type="transmembrane region" description="Helical" evidence="2">
    <location>
        <begin position="160"/>
        <end position="176"/>
    </location>
</feature>
<name>A0A4U0U6T6_9PEZI</name>
<feature type="region of interest" description="Disordered" evidence="1">
    <location>
        <begin position="640"/>
        <end position="703"/>
    </location>
</feature>
<feature type="transmembrane region" description="Helical" evidence="2">
    <location>
        <begin position="130"/>
        <end position="148"/>
    </location>
</feature>
<gene>
    <name evidence="3" type="ORF">B0A50_02407</name>
</gene>
<proteinExistence type="predicted"/>
<feature type="region of interest" description="Disordered" evidence="1">
    <location>
        <begin position="467"/>
        <end position="498"/>
    </location>
</feature>
<evidence type="ECO:0000256" key="2">
    <source>
        <dbReference type="SAM" id="Phobius"/>
    </source>
</evidence>
<dbReference type="Proteomes" id="UP000308549">
    <property type="component" value="Unassembled WGS sequence"/>
</dbReference>
<dbReference type="OrthoDB" id="5402974at2759"/>
<evidence type="ECO:0008006" key="5">
    <source>
        <dbReference type="Google" id="ProtNLM"/>
    </source>
</evidence>
<feature type="compositionally biased region" description="Polar residues" evidence="1">
    <location>
        <begin position="477"/>
        <end position="491"/>
    </location>
</feature>
<evidence type="ECO:0000313" key="4">
    <source>
        <dbReference type="Proteomes" id="UP000308549"/>
    </source>
</evidence>
<keyword evidence="2" id="KW-0472">Membrane</keyword>
<feature type="compositionally biased region" description="Polar residues" evidence="1">
    <location>
        <begin position="519"/>
        <end position="543"/>
    </location>
</feature>
<dbReference type="EMBL" id="NAJL01000010">
    <property type="protein sequence ID" value="TKA30687.1"/>
    <property type="molecule type" value="Genomic_DNA"/>
</dbReference>
<organism evidence="3 4">
    <name type="scientific">Salinomyces thailandicus</name>
    <dbReference type="NCBI Taxonomy" id="706561"/>
    <lineage>
        <taxon>Eukaryota</taxon>
        <taxon>Fungi</taxon>
        <taxon>Dikarya</taxon>
        <taxon>Ascomycota</taxon>
        <taxon>Pezizomycotina</taxon>
        <taxon>Dothideomycetes</taxon>
        <taxon>Dothideomycetidae</taxon>
        <taxon>Mycosphaerellales</taxon>
        <taxon>Teratosphaeriaceae</taxon>
        <taxon>Salinomyces</taxon>
    </lineage>
</organism>
<sequence>MAFHQRLRSVTEHNIHTLQSSPLAELSGALGDLGTLLPLMIAMSLKGSIDLPATLVFSGLTNVLTGAFYGIPLPVQPMKAIASVAISQSFSKQETTAAGLTMGATVFLLSATGLLSWLNRVVPVPVVKGIQVGAGLALVISAGSGVILPLHWTSPGWDNRVWAIGAFFALVIATSIPRLPYALIVFIVGLIIAAVVTAQSNGHHGFDAGIWSPSTVVPDGPAWRIGAIDAAIPQLPLTTLNSILAVTSLSASLFPSYPPTPSTTSVGFSVAVANLIGCWFGAMPICHGSGGLAGQYRFGARSGASVIVLGAVKLLLGLFIGEAIVPVLQSFPKSLLGVMVLAAGVELAKVGQSVSDSPDLWEQADEHHGDARTASNGRMDREQEGRDRWMVMLVTAAGCLAFKNDAIGFFAGLIWHWGLRLPGVVHKLRGGRSDSSAMVEVMAVLETLNGLSDAGLEEVSLQRQSHPYYQHQAAPRDTQQAQSAWPDSEQTGEARRQSYGNHATVGSANTQHGDFNEQQWASRQGHTSPQTNSTEAPKQQPRSTAGHKRKRSVEGSHAHVSADISVRSDQEQVVGGSKQHWRATASGSQGLDGGQPNGDDTEQQRTLESIDRPGPDPTTATIERGGDGLLTAQQIEALQHGNDDPQDSPAAQSDNADSSRPRSGPPENVPPRIQYPEERRMPQNSRPGGGNDRSNRGKWKISSDPELEIGRRMMSIPGVLGSYVHFSNKLLKYTAIPDDVDTIRQKLFKFEKPIFLTSQQIADYWPHMTNVWAGFGAYHNHEIDMLDKFKRSDAMMFLVKKKAEEGHLFSSVIQWLHKHYDGVTKQAHFMSKQEVSNVAQAWRTTHRDVELMPVEDEPTPEAIRALNYVNLLHTARPRALIRALAAASERIPEIIDITTPLIEALQIEGGLPGTERKPIDEGDDINIDPRMTAICDGGNLP</sequence>
<keyword evidence="2" id="KW-1133">Transmembrane helix</keyword>
<accession>A0A4U0U6T6</accession>
<dbReference type="PANTHER" id="PTHR31970">
    <property type="match status" value="1"/>
</dbReference>
<feature type="transmembrane region" description="Helical" evidence="2">
    <location>
        <begin position="266"/>
        <end position="286"/>
    </location>
</feature>
<reference evidence="3 4" key="1">
    <citation type="submission" date="2017-03" db="EMBL/GenBank/DDBJ databases">
        <title>Genomes of endolithic fungi from Antarctica.</title>
        <authorList>
            <person name="Coleine C."/>
            <person name="Masonjones S."/>
            <person name="Stajich J.E."/>
        </authorList>
    </citation>
    <scope>NUCLEOTIDE SEQUENCE [LARGE SCALE GENOMIC DNA]</scope>
    <source>
        <strain evidence="3 4">CCFEE 6315</strain>
    </source>
</reference>
<feature type="transmembrane region" description="Helical" evidence="2">
    <location>
        <begin position="298"/>
        <end position="320"/>
    </location>
</feature>